<feature type="compositionally biased region" description="Acidic residues" evidence="8">
    <location>
        <begin position="555"/>
        <end position="565"/>
    </location>
</feature>
<dbReference type="GO" id="GO:1990782">
    <property type="term" value="F:protein tyrosine kinase binding"/>
    <property type="evidence" value="ECO:0007669"/>
    <property type="project" value="Ensembl"/>
</dbReference>
<evidence type="ECO:0000256" key="6">
    <source>
        <dbReference type="ARBA" id="ARBA00065779"/>
    </source>
</evidence>
<dbReference type="GO" id="GO:0043410">
    <property type="term" value="P:positive regulation of MAPK cascade"/>
    <property type="evidence" value="ECO:0007669"/>
    <property type="project" value="Ensembl"/>
</dbReference>
<evidence type="ECO:0000256" key="4">
    <source>
        <dbReference type="ARBA" id="ARBA00023043"/>
    </source>
</evidence>
<evidence type="ECO:0000256" key="5">
    <source>
        <dbReference type="ARBA" id="ARBA00054773"/>
    </source>
</evidence>
<feature type="domain" description="DBB" evidence="10">
    <location>
        <begin position="201"/>
        <end position="333"/>
    </location>
</feature>
<dbReference type="FunFam" id="3.40.50.10140:FF:000017">
    <property type="entry name" value="B cell scaffold protein with ankyrin repeats 1"/>
    <property type="match status" value="1"/>
</dbReference>
<dbReference type="InterPro" id="IPR041340">
    <property type="entry name" value="PIK3AP1_TIR"/>
</dbReference>
<dbReference type="GO" id="GO:0051898">
    <property type="term" value="P:negative regulation of phosphatidylinositol 3-kinase/protein kinase B signal transduction"/>
    <property type="evidence" value="ECO:0007669"/>
    <property type="project" value="Ensembl"/>
</dbReference>
<keyword evidence="1" id="KW-0597">Phosphoprotein</keyword>
<dbReference type="SMART" id="SM01282">
    <property type="entry name" value="DBB"/>
    <property type="match status" value="1"/>
</dbReference>
<dbReference type="GO" id="GO:0032715">
    <property type="term" value="P:negative regulation of interleukin-6 production"/>
    <property type="evidence" value="ECO:0007669"/>
    <property type="project" value="Ensembl"/>
</dbReference>
<feature type="region of interest" description="Disordered" evidence="8">
    <location>
        <begin position="533"/>
        <end position="573"/>
    </location>
</feature>
<dbReference type="GeneTree" id="ENSGT00390000008787"/>
<evidence type="ECO:0000256" key="1">
    <source>
        <dbReference type="ARBA" id="ARBA00022553"/>
    </source>
</evidence>
<keyword evidence="2" id="KW-0677">Repeat</keyword>
<reference evidence="11 12" key="1">
    <citation type="journal article" date="2010" name="Nature">
        <title>The genome of a songbird.</title>
        <authorList>
            <person name="Warren W.C."/>
            <person name="Clayton D.F."/>
            <person name="Ellegren H."/>
            <person name="Arnold A.P."/>
            <person name="Hillier L.W."/>
            <person name="Kunstner A."/>
            <person name="Searle S."/>
            <person name="White S."/>
            <person name="Vilella A.J."/>
            <person name="Fairley S."/>
            <person name="Heger A."/>
            <person name="Kong L."/>
            <person name="Ponting C.P."/>
            <person name="Jarvis E.D."/>
            <person name="Mello C.V."/>
            <person name="Minx P."/>
            <person name="Lovell P."/>
            <person name="Velho T.A."/>
            <person name="Ferris M."/>
            <person name="Balakrishnan C.N."/>
            <person name="Sinha S."/>
            <person name="Blatti C."/>
            <person name="London S.E."/>
            <person name="Li Y."/>
            <person name="Lin Y.C."/>
            <person name="George J."/>
            <person name="Sweedler J."/>
            <person name="Southey B."/>
            <person name="Gunaratne P."/>
            <person name="Watson M."/>
            <person name="Nam K."/>
            <person name="Backstrom N."/>
            <person name="Smeds L."/>
            <person name="Nabholz B."/>
            <person name="Itoh Y."/>
            <person name="Whitney O."/>
            <person name="Pfenning A.R."/>
            <person name="Howard J."/>
            <person name="Volker M."/>
            <person name="Skinner B.M."/>
            <person name="Griffin D.K."/>
            <person name="Ye L."/>
            <person name="McLaren W.M."/>
            <person name="Flicek P."/>
            <person name="Quesada V."/>
            <person name="Velasco G."/>
            <person name="Lopez-Otin C."/>
            <person name="Puente X.S."/>
            <person name="Olender T."/>
            <person name="Lancet D."/>
            <person name="Smit A.F."/>
            <person name="Hubley R."/>
            <person name="Konkel M.K."/>
            <person name="Walker J.A."/>
            <person name="Batzer M.A."/>
            <person name="Gu W."/>
            <person name="Pollock D.D."/>
            <person name="Chen L."/>
            <person name="Cheng Z."/>
            <person name="Eichler E.E."/>
            <person name="Stapley J."/>
            <person name="Slate J."/>
            <person name="Ekblom R."/>
            <person name="Birkhead T."/>
            <person name="Burke T."/>
            <person name="Burt D."/>
            <person name="Scharff C."/>
            <person name="Adam I."/>
            <person name="Richard H."/>
            <person name="Sultan M."/>
            <person name="Soldatov A."/>
            <person name="Lehrach H."/>
            <person name="Edwards S.V."/>
            <person name="Yang S.P."/>
            <person name="Li X."/>
            <person name="Graves T."/>
            <person name="Fulton L."/>
            <person name="Nelson J."/>
            <person name="Chinwalla A."/>
            <person name="Hou S."/>
            <person name="Mardis E.R."/>
            <person name="Wilson R.K."/>
        </authorList>
    </citation>
    <scope>NUCLEOTIDE SEQUENCE [LARGE SCALE GENOMIC DNA]</scope>
</reference>
<dbReference type="GO" id="GO:0043491">
    <property type="term" value="P:phosphatidylinositol 3-kinase/protein kinase B signal transduction"/>
    <property type="evidence" value="ECO:0007669"/>
    <property type="project" value="Ensembl"/>
</dbReference>
<dbReference type="InterPro" id="IPR000157">
    <property type="entry name" value="TIR_dom"/>
</dbReference>
<dbReference type="GO" id="GO:0000165">
    <property type="term" value="P:MAPK cascade"/>
    <property type="evidence" value="ECO:0007669"/>
    <property type="project" value="Ensembl"/>
</dbReference>
<organism evidence="11 12">
    <name type="scientific">Taeniopygia guttata</name>
    <name type="common">Zebra finch</name>
    <name type="synonym">Poephila guttata</name>
    <dbReference type="NCBI Taxonomy" id="59729"/>
    <lineage>
        <taxon>Eukaryota</taxon>
        <taxon>Metazoa</taxon>
        <taxon>Chordata</taxon>
        <taxon>Craniata</taxon>
        <taxon>Vertebrata</taxon>
        <taxon>Euteleostomi</taxon>
        <taxon>Archelosauria</taxon>
        <taxon>Archosauria</taxon>
        <taxon>Dinosauria</taxon>
        <taxon>Saurischia</taxon>
        <taxon>Theropoda</taxon>
        <taxon>Coelurosauria</taxon>
        <taxon>Aves</taxon>
        <taxon>Neognathae</taxon>
        <taxon>Neoaves</taxon>
        <taxon>Telluraves</taxon>
        <taxon>Australaves</taxon>
        <taxon>Passeriformes</taxon>
        <taxon>Passeroidea</taxon>
        <taxon>Estrildidae</taxon>
        <taxon>Estrildinae</taxon>
        <taxon>Taeniopygia</taxon>
    </lineage>
</organism>
<dbReference type="Ensembl" id="ENSTGUT00000003721.2">
    <property type="protein sequence ID" value="ENSTGUP00000003681.2"/>
    <property type="gene ID" value="ENSTGUG00000003579.2"/>
</dbReference>
<dbReference type="GO" id="GO:0035591">
    <property type="term" value="F:signaling adaptor activity"/>
    <property type="evidence" value="ECO:0007669"/>
    <property type="project" value="Ensembl"/>
</dbReference>
<keyword evidence="12" id="KW-1185">Reference proteome</keyword>
<protein>
    <recommendedName>
        <fullName evidence="7">B-cell scaffold protein with ankyrin repeats</fullName>
    </recommendedName>
</protein>
<comment type="subunit">
    <text evidence="6">Interacts with LYN, ITPR1 and ITPR2.</text>
</comment>
<dbReference type="Pfam" id="PF14545">
    <property type="entry name" value="DBB"/>
    <property type="match status" value="1"/>
</dbReference>
<dbReference type="InParanoid" id="H0YZE7"/>
<dbReference type="AlphaFoldDB" id="H0YZE7"/>
<dbReference type="PANTHER" id="PTHR16267:SF13">
    <property type="entry name" value="B-CELL SCAFFOLD PROTEIN WITH ANKYRIN REPEATS"/>
    <property type="match status" value="1"/>
</dbReference>
<dbReference type="HOGENOM" id="CLU_1880004_0_0_1"/>
<dbReference type="OMA" id="MCQALQA"/>
<dbReference type="GO" id="GO:0045947">
    <property type="term" value="P:negative regulation of translational initiation"/>
    <property type="evidence" value="ECO:0007669"/>
    <property type="project" value="Ensembl"/>
</dbReference>
<reference evidence="11" key="3">
    <citation type="submission" date="2025-09" db="UniProtKB">
        <authorList>
            <consortium name="Ensembl"/>
        </authorList>
    </citation>
    <scope>IDENTIFICATION</scope>
</reference>
<evidence type="ECO:0000313" key="11">
    <source>
        <dbReference type="Ensembl" id="ENSTGUP00000003681.2"/>
    </source>
</evidence>
<dbReference type="PANTHER" id="PTHR16267">
    <property type="entry name" value="BANK1/PIK3AP1 FAMILY MEMBER"/>
    <property type="match status" value="1"/>
</dbReference>
<sequence>MSPAENTKDILVIYEQEAEEWALYLKSLFGLKVNKEGILLYNLENSSFKHQELLCLPSYKCKLLILSCGLLNCLNEKRSYFLEQVLKPLDNVVILLCGVENSEILHEILTLDGGSKEISTDQKPEEYISVVKEIIQPDKPRDESPGESVSCIYEVVLADGYQTISDINLSDVSGTSEETDLTFKTDVLSERLETNEQSILVLPRRLSCENPGEIFILLKEEIDEETLEIEFITDNQQIRMQTASWNKKVKYMKAPDFPAGPVYVNICCGGVIKTTAQIEYYTALEEIEPILKKVADPIAFTCQALKFSSVEKVDNVLTSLLKNKISTYEFSPFQSEEEHCHQATEVLQNSLQRKERTMTGQNVQTNPRNSLLTLCMSKRTSIKSKHWPQYSHLEEFPTLLHCAARFGLKKLAAFLLSCPEATRACKITNKYGDDPESIAKKHGHKELRKFIRELSLNWRPANSKNMKWTVNNSSKPNGSQILATVFLKNYAASDFTNCKEEDSKTYELMLGSEAPPAVAKQNSRDQYAIGLRCQQEEVEVDEEKKDDLKDSREETEYENEEEEDSYSLHNSPRRLYANVGDELKESRRDCFFCKRPPPPPPRNLPGIQRQDNLHNSSQERIFVEDRSKREQGDGLTTACCGEEQGSCEEDSEEEHPYTCVAQDECVYDLILGQEEHNEEKRKHCRSFIMNRPPAPAPRPMCSLVKEENTPYIAQVFQQKACRVTSDNSRTYCEARNPEAHRGHTETVAYSTVVHRIPPEQEELIHLQKQVKEGAISVDEAIDRFKLWQNKKQRLPSTQQETVHHLRDTTVRNRQENENLDVYN</sequence>
<reference evidence="11" key="2">
    <citation type="submission" date="2025-08" db="UniProtKB">
        <authorList>
            <consortium name="Ensembl"/>
        </authorList>
    </citation>
    <scope>IDENTIFICATION</scope>
</reference>
<evidence type="ECO:0000259" key="10">
    <source>
        <dbReference type="PROSITE" id="PS51376"/>
    </source>
</evidence>
<evidence type="ECO:0000256" key="3">
    <source>
        <dbReference type="ARBA" id="ARBA00022936"/>
    </source>
</evidence>
<dbReference type="GO" id="GO:0043274">
    <property type="term" value="F:phospholipase binding"/>
    <property type="evidence" value="ECO:0007669"/>
    <property type="project" value="Ensembl"/>
</dbReference>
<feature type="compositionally biased region" description="Basic and acidic residues" evidence="8">
    <location>
        <begin position="542"/>
        <end position="554"/>
    </location>
</feature>
<name>H0YZE7_TAEGU</name>
<dbReference type="GO" id="GO:0048471">
    <property type="term" value="C:perinuclear region of cytoplasm"/>
    <property type="evidence" value="ECO:0007669"/>
    <property type="project" value="Ensembl"/>
</dbReference>
<dbReference type="InterPro" id="IPR035897">
    <property type="entry name" value="Toll_tir_struct_dom_sf"/>
</dbReference>
<dbReference type="GO" id="GO:0009617">
    <property type="term" value="P:response to bacterium"/>
    <property type="evidence" value="ECO:0007669"/>
    <property type="project" value="Ensembl"/>
</dbReference>
<dbReference type="InterPro" id="IPR052446">
    <property type="entry name" value="B-cell_PI3K-Signaling_Adptrs"/>
</dbReference>
<dbReference type="GO" id="GO:0050869">
    <property type="term" value="P:negative regulation of B cell activation"/>
    <property type="evidence" value="ECO:0007669"/>
    <property type="project" value="Ensembl"/>
</dbReference>
<keyword evidence="4" id="KW-0040">ANK repeat</keyword>
<evidence type="ECO:0000256" key="2">
    <source>
        <dbReference type="ARBA" id="ARBA00022737"/>
    </source>
</evidence>
<dbReference type="Pfam" id="PF18567">
    <property type="entry name" value="TIR_3"/>
    <property type="match status" value="1"/>
</dbReference>
<dbReference type="InterPro" id="IPR017893">
    <property type="entry name" value="DBB_domain"/>
</dbReference>
<dbReference type="PROSITE" id="PS50104">
    <property type="entry name" value="TIR"/>
    <property type="match status" value="1"/>
</dbReference>
<evidence type="ECO:0000313" key="12">
    <source>
        <dbReference type="Proteomes" id="UP000007754"/>
    </source>
</evidence>
<feature type="domain" description="TIR" evidence="9">
    <location>
        <begin position="6"/>
        <end position="134"/>
    </location>
</feature>
<dbReference type="GO" id="GO:0005102">
    <property type="term" value="F:signaling receptor binding"/>
    <property type="evidence" value="ECO:0007669"/>
    <property type="project" value="Ensembl"/>
</dbReference>
<dbReference type="Proteomes" id="UP000007754">
    <property type="component" value="Chromosome 4"/>
</dbReference>
<evidence type="ECO:0000256" key="7">
    <source>
        <dbReference type="ARBA" id="ARBA00069696"/>
    </source>
</evidence>
<dbReference type="GO" id="GO:0042113">
    <property type="term" value="P:B cell activation"/>
    <property type="evidence" value="ECO:0007669"/>
    <property type="project" value="UniProtKB-KW"/>
</dbReference>
<evidence type="ECO:0000256" key="8">
    <source>
        <dbReference type="SAM" id="MobiDB-lite"/>
    </source>
</evidence>
<proteinExistence type="predicted"/>
<dbReference type="STRING" id="59729.ENSTGUP00000003681"/>
<comment type="function">
    <text evidence="5">Involved in B-cell receptor (BCR)-induced Ca(2+) mobilization from intracellular stores. Promotes Lyn-mediated phosphorylation of IP3 receptors 1 and 2.</text>
</comment>
<dbReference type="GO" id="GO:0002020">
    <property type="term" value="F:protease binding"/>
    <property type="evidence" value="ECO:0007669"/>
    <property type="project" value="Ensembl"/>
</dbReference>
<gene>
    <name evidence="11" type="primary">BANK1</name>
</gene>
<dbReference type="PROSITE" id="PS51376">
    <property type="entry name" value="DBB"/>
    <property type="match status" value="1"/>
</dbReference>
<accession>H0YZE7</accession>
<evidence type="ECO:0000259" key="9">
    <source>
        <dbReference type="PROSITE" id="PS50104"/>
    </source>
</evidence>
<dbReference type="Gene3D" id="3.40.50.10140">
    <property type="entry name" value="Toll/interleukin-1 receptor homology (TIR) domain"/>
    <property type="match status" value="1"/>
</dbReference>
<keyword evidence="3" id="KW-0075">B-cell activation</keyword>